<reference evidence="5" key="1">
    <citation type="submission" date="2013-06" db="EMBL/GenBank/DDBJ databases">
        <title>Complete Genome Sequence of Hyperthermophilic Palaeococcus pacificus DY20341T, Isolated from a Deep-Sea Hydrothermal Sediments.</title>
        <authorList>
            <person name="Zeng X."/>
            <person name="Shao Z."/>
        </authorList>
    </citation>
    <scope>NUCLEOTIDE SEQUENCE [LARGE SCALE GENOMIC DNA]</scope>
    <source>
        <strain evidence="5">DY20341</strain>
    </source>
</reference>
<dbReference type="AlphaFoldDB" id="A0A075M049"/>
<dbReference type="PANTHER" id="PTHR48108:SF35">
    <property type="entry name" value="ZINC METALLOPROTEASE MJ0392"/>
    <property type="match status" value="1"/>
</dbReference>
<keyword evidence="5" id="KW-1185">Reference proteome</keyword>
<evidence type="ECO:0000259" key="3">
    <source>
        <dbReference type="PROSITE" id="PS51371"/>
    </source>
</evidence>
<dbReference type="eggNOG" id="arCOG05097">
    <property type="taxonomic scope" value="Archaea"/>
</dbReference>
<feature type="domain" description="CBS" evidence="3">
    <location>
        <begin position="20"/>
        <end position="79"/>
    </location>
</feature>
<dbReference type="CDD" id="cd02205">
    <property type="entry name" value="CBS_pair_SF"/>
    <property type="match status" value="1"/>
</dbReference>
<evidence type="ECO:0000256" key="2">
    <source>
        <dbReference type="PROSITE-ProRule" id="PRU00703"/>
    </source>
</evidence>
<gene>
    <name evidence="4" type="ORF">PAP_08990</name>
</gene>
<dbReference type="EMBL" id="CP006019">
    <property type="protein sequence ID" value="AIF70178.1"/>
    <property type="molecule type" value="Genomic_DNA"/>
</dbReference>
<dbReference type="SUPFAM" id="SSF54631">
    <property type="entry name" value="CBS-domain pair"/>
    <property type="match status" value="1"/>
</dbReference>
<dbReference type="OrthoDB" id="85365at2157"/>
<dbReference type="KEGG" id="ppac:PAP_08990"/>
<protein>
    <recommendedName>
        <fullName evidence="3">CBS domain-containing protein</fullName>
    </recommendedName>
</protein>
<dbReference type="SMART" id="SM00116">
    <property type="entry name" value="CBS"/>
    <property type="match status" value="2"/>
</dbReference>
<dbReference type="InterPro" id="IPR000644">
    <property type="entry name" value="CBS_dom"/>
</dbReference>
<keyword evidence="1" id="KW-0677">Repeat</keyword>
<dbReference type="RefSeq" id="WP_048165655.1">
    <property type="nucleotide sequence ID" value="NZ_CP006019.1"/>
</dbReference>
<accession>A0A075M049</accession>
<dbReference type="PROSITE" id="PS51371">
    <property type="entry name" value="CBS"/>
    <property type="match status" value="2"/>
</dbReference>
<dbReference type="STRING" id="1343739.PAP_08990"/>
<sequence length="176" mass="19890">MGDIERALQTFHSMRVSAIMPPIFSMPIVAEDSPIVDVLKLLKTRHHVWVVNNKDEMRLEGLIRYMDVMNVLLPPEHTKARLGNISSLFKSILGGAEKASDVMERNVLVIEEDATVLDALKKMKRYKVQILAIVDENGRLVGEVSLRMLIDEFLRLMKLGGAQWTQHGSSSRSESH</sequence>
<evidence type="ECO:0000256" key="1">
    <source>
        <dbReference type="ARBA" id="ARBA00022737"/>
    </source>
</evidence>
<dbReference type="PANTHER" id="PTHR48108">
    <property type="entry name" value="CBS DOMAIN-CONTAINING PROTEIN CBSX2, CHLOROPLASTIC"/>
    <property type="match status" value="1"/>
</dbReference>
<feature type="domain" description="CBS" evidence="3">
    <location>
        <begin position="103"/>
        <end position="159"/>
    </location>
</feature>
<keyword evidence="2" id="KW-0129">CBS domain</keyword>
<organism evidence="4 5">
    <name type="scientific">Palaeococcus pacificus DY20341</name>
    <dbReference type="NCBI Taxonomy" id="1343739"/>
    <lineage>
        <taxon>Archaea</taxon>
        <taxon>Methanobacteriati</taxon>
        <taxon>Methanobacteriota</taxon>
        <taxon>Thermococci</taxon>
        <taxon>Thermococcales</taxon>
        <taxon>Thermococcaceae</taxon>
        <taxon>Palaeococcus</taxon>
    </lineage>
</organism>
<dbReference type="Gene3D" id="3.10.580.10">
    <property type="entry name" value="CBS-domain"/>
    <property type="match status" value="1"/>
</dbReference>
<evidence type="ECO:0000313" key="4">
    <source>
        <dbReference type="EMBL" id="AIF70178.1"/>
    </source>
</evidence>
<dbReference type="Proteomes" id="UP000027981">
    <property type="component" value="Chromosome"/>
</dbReference>
<evidence type="ECO:0000313" key="5">
    <source>
        <dbReference type="Proteomes" id="UP000027981"/>
    </source>
</evidence>
<proteinExistence type="predicted"/>
<dbReference type="GeneID" id="24842895"/>
<dbReference type="Pfam" id="PF00571">
    <property type="entry name" value="CBS"/>
    <property type="match status" value="2"/>
</dbReference>
<name>A0A075M049_9EURY</name>
<dbReference type="HOGENOM" id="CLU_1551886_0_0_2"/>
<dbReference type="InterPro" id="IPR051462">
    <property type="entry name" value="CBS_domain-containing"/>
</dbReference>
<reference evidence="4 5" key="2">
    <citation type="journal article" date="2015" name="Genome Announc.">
        <title>Complete Genome Sequence of Hyperthermophilic Piezophilic Archaeon Palaeococcus pacificus DY20341T, Isolated from Deep-Sea Hydrothermal Sediments.</title>
        <authorList>
            <person name="Zeng X."/>
            <person name="Jebbar M."/>
            <person name="Shao Z."/>
        </authorList>
    </citation>
    <scope>NUCLEOTIDE SEQUENCE [LARGE SCALE GENOMIC DNA]</scope>
    <source>
        <strain evidence="4 5">DY20341</strain>
    </source>
</reference>
<dbReference type="InterPro" id="IPR046342">
    <property type="entry name" value="CBS_dom_sf"/>
</dbReference>